<sequence length="166" mass="18362">MVKEQKNLALVRQEVGVITDRMTVEKNTLRAVVSDREVEENRLAEARRQADAATVVVAAIDEGLEAVCSGALAFSEQEDKVKWGENAPQDVEERKRLGARLKPGLPLITKIAAMAARVVKKFLAMERERLREDLAFVSGLRAQLSEAQAETLSSIEDRNGFDKGTK</sequence>
<dbReference type="EMBL" id="OBMT01000024">
    <property type="protein sequence ID" value="SOC21618.1"/>
    <property type="molecule type" value="Genomic_DNA"/>
</dbReference>
<proteinExistence type="predicted"/>
<feature type="coiled-coil region" evidence="1">
    <location>
        <begin position="29"/>
        <end position="56"/>
    </location>
</feature>
<evidence type="ECO:0000313" key="2">
    <source>
        <dbReference type="EMBL" id="SOC21618.1"/>
    </source>
</evidence>
<dbReference type="AlphaFoldDB" id="A0A285THA7"/>
<evidence type="ECO:0000313" key="3">
    <source>
        <dbReference type="Proteomes" id="UP000219111"/>
    </source>
</evidence>
<accession>A0A285THA7</accession>
<organism evidence="2 3">
    <name type="scientific">Rhodobacter maris</name>
    <dbReference type="NCBI Taxonomy" id="446682"/>
    <lineage>
        <taxon>Bacteria</taxon>
        <taxon>Pseudomonadati</taxon>
        <taxon>Pseudomonadota</taxon>
        <taxon>Alphaproteobacteria</taxon>
        <taxon>Rhodobacterales</taxon>
        <taxon>Rhodobacter group</taxon>
        <taxon>Rhodobacter</taxon>
    </lineage>
</organism>
<keyword evidence="3" id="KW-1185">Reference proteome</keyword>
<reference evidence="3" key="1">
    <citation type="submission" date="2017-08" db="EMBL/GenBank/DDBJ databases">
        <authorList>
            <person name="Varghese N."/>
            <person name="Submissions S."/>
        </authorList>
    </citation>
    <scope>NUCLEOTIDE SEQUENCE [LARGE SCALE GENOMIC DNA]</scope>
    <source>
        <strain evidence="3">JA276</strain>
    </source>
</reference>
<gene>
    <name evidence="2" type="ORF">SAMN05877831_12415</name>
</gene>
<evidence type="ECO:0000256" key="1">
    <source>
        <dbReference type="SAM" id="Coils"/>
    </source>
</evidence>
<protein>
    <submittedName>
        <fullName evidence="2">Uncharacterized protein</fullName>
    </submittedName>
</protein>
<keyword evidence="1" id="KW-0175">Coiled coil</keyword>
<dbReference type="Proteomes" id="UP000219111">
    <property type="component" value="Unassembled WGS sequence"/>
</dbReference>
<name>A0A285THA7_9RHOB</name>